<dbReference type="NCBIfam" id="TIGR00699">
    <property type="entry name" value="GABAtrns_euk"/>
    <property type="match status" value="1"/>
</dbReference>
<evidence type="ECO:0000313" key="11">
    <source>
        <dbReference type="Proteomes" id="UP001344447"/>
    </source>
</evidence>
<accession>A0AAN7TVI6</accession>
<evidence type="ECO:0000256" key="6">
    <source>
        <dbReference type="ARBA" id="ARBA00022898"/>
    </source>
</evidence>
<dbReference type="GO" id="GO:0005739">
    <property type="term" value="C:mitochondrion"/>
    <property type="evidence" value="ECO:0007669"/>
    <property type="project" value="TreeGrafter"/>
</dbReference>
<dbReference type="InterPro" id="IPR004631">
    <property type="entry name" value="4NH2But_aminotransferase_euk"/>
</dbReference>
<dbReference type="GO" id="GO:0009450">
    <property type="term" value="P:gamma-aminobutyric acid catabolic process"/>
    <property type="evidence" value="ECO:0007669"/>
    <property type="project" value="TreeGrafter"/>
</dbReference>
<dbReference type="AlphaFoldDB" id="A0AAN7TVI6"/>
<comment type="cofactor">
    <cofactor evidence="1">
        <name>pyridoxal 5'-phosphate</name>
        <dbReference type="ChEBI" id="CHEBI:597326"/>
    </cofactor>
</comment>
<dbReference type="CDD" id="cd00610">
    <property type="entry name" value="OAT_like"/>
    <property type="match status" value="1"/>
</dbReference>
<evidence type="ECO:0000313" key="10">
    <source>
        <dbReference type="EMBL" id="KAK5576388.1"/>
    </source>
</evidence>
<comment type="similarity">
    <text evidence="2 9">Belongs to the class-III pyridoxal-phosphate-dependent aminotransferase family.</text>
</comment>
<comment type="caution">
    <text evidence="10">The sequence shown here is derived from an EMBL/GenBank/DDBJ whole genome shotgun (WGS) entry which is preliminary data.</text>
</comment>
<keyword evidence="11" id="KW-1185">Reference proteome</keyword>
<sequence>MSSSRLIKCLSSNNNYIVRSFSKSSIPTTPTPDFPGEYKEPIVKTQIPGPQSKALVEKLNKLQDPRAAHFFADYANSRGNYIADVDGNILLDLYCQIASIPIGYNNPELIKAAKSDRWVSAIINRPSLGVLPPKDWPALIENSFMQVSPKGLNQVFTAMCGSCANECAFKAVFMHYQHIKRGGKPFTPEELSSCMKNEQPGSPSLSILSFKKGFHGRTFGTLSTTRSKAIHKLDIPAFDWPAATFPDLKYPLAEHAKENREIEDRCLQEVESLIKTWHIPVAGLIVEPIQAEGGDNYATPYFFQGLRDITKKHGVSMIVDEVQTGMGATGKFWAHEHWNLTSPPDIVTFSKKMQAAGFYHNLDYRPSESYRNFNTWMGDPVRALELEVVIGEIKKNHLLDNVVITGNYLKEGLFDIASRYPGIIQNIRGEGTFLAIDLPTPAERDRIISHIRLLGVEMGGCGERSIRFRPMLVCQPSHINQFLNRFDTTMKELFKH</sequence>
<organism evidence="10 11">
    <name type="scientific">Dictyostelium firmibasis</name>
    <dbReference type="NCBI Taxonomy" id="79012"/>
    <lineage>
        <taxon>Eukaryota</taxon>
        <taxon>Amoebozoa</taxon>
        <taxon>Evosea</taxon>
        <taxon>Eumycetozoa</taxon>
        <taxon>Dictyostelia</taxon>
        <taxon>Dictyosteliales</taxon>
        <taxon>Dictyosteliaceae</taxon>
        <taxon>Dictyostelium</taxon>
    </lineage>
</organism>
<evidence type="ECO:0000256" key="3">
    <source>
        <dbReference type="ARBA" id="ARBA00012912"/>
    </source>
</evidence>
<evidence type="ECO:0000256" key="5">
    <source>
        <dbReference type="ARBA" id="ARBA00022679"/>
    </source>
</evidence>
<dbReference type="Gene3D" id="3.90.1150.10">
    <property type="entry name" value="Aspartate Aminotransferase, domain 1"/>
    <property type="match status" value="1"/>
</dbReference>
<evidence type="ECO:0000256" key="8">
    <source>
        <dbReference type="ARBA" id="ARBA00031787"/>
    </source>
</evidence>
<dbReference type="Gene3D" id="3.40.640.10">
    <property type="entry name" value="Type I PLP-dependent aspartate aminotransferase-like (Major domain)"/>
    <property type="match status" value="1"/>
</dbReference>
<dbReference type="InterPro" id="IPR005814">
    <property type="entry name" value="Aminotrans_3"/>
</dbReference>
<keyword evidence="5" id="KW-0808">Transferase</keyword>
<proteinExistence type="inferred from homology"/>
<dbReference type="PANTHER" id="PTHR43206:SF1">
    <property type="entry name" value="4-AMINOBUTYRATE AMINOTRANSFERASE, MITOCHONDRIAL"/>
    <property type="match status" value="1"/>
</dbReference>
<evidence type="ECO:0000256" key="2">
    <source>
        <dbReference type="ARBA" id="ARBA00008954"/>
    </source>
</evidence>
<evidence type="ECO:0000256" key="4">
    <source>
        <dbReference type="ARBA" id="ARBA00022576"/>
    </source>
</evidence>
<dbReference type="GO" id="GO:0034386">
    <property type="term" value="F:4-aminobutyrate:2-oxoglutarate transaminase activity"/>
    <property type="evidence" value="ECO:0007669"/>
    <property type="project" value="UniProtKB-EC"/>
</dbReference>
<reference evidence="10 11" key="1">
    <citation type="submission" date="2023-11" db="EMBL/GenBank/DDBJ databases">
        <title>Dfirmibasis_genome.</title>
        <authorList>
            <person name="Edelbroek B."/>
            <person name="Kjellin J."/>
            <person name="Jerlstrom-Hultqvist J."/>
            <person name="Soderbom F."/>
        </authorList>
    </citation>
    <scope>NUCLEOTIDE SEQUENCE [LARGE SCALE GENOMIC DNA]</scope>
    <source>
        <strain evidence="10 11">TNS-C-14</strain>
    </source>
</reference>
<dbReference type="EC" id="2.6.1.19" evidence="3"/>
<dbReference type="PIRSF" id="PIRSF000521">
    <property type="entry name" value="Transaminase_4ab_Lys_Orn"/>
    <property type="match status" value="1"/>
</dbReference>
<protein>
    <recommendedName>
        <fullName evidence="3">4-aminobutyrate--2-oxoglutarate transaminase</fullName>
        <ecNumber evidence="3">2.6.1.19</ecNumber>
    </recommendedName>
    <alternativeName>
        <fullName evidence="8">GABA aminotransferase</fullName>
    </alternativeName>
    <alternativeName>
        <fullName evidence="7">Gamma-amino-N-butyrate transaminase</fullName>
    </alternativeName>
</protein>
<dbReference type="InterPro" id="IPR015422">
    <property type="entry name" value="PyrdxlP-dep_Trfase_small"/>
</dbReference>
<dbReference type="Pfam" id="PF00202">
    <property type="entry name" value="Aminotran_3"/>
    <property type="match status" value="1"/>
</dbReference>
<dbReference type="InterPro" id="IPR049704">
    <property type="entry name" value="Aminotrans_3_PPA_site"/>
</dbReference>
<evidence type="ECO:0000256" key="9">
    <source>
        <dbReference type="RuleBase" id="RU003560"/>
    </source>
</evidence>
<keyword evidence="4" id="KW-0032">Aminotransferase</keyword>
<dbReference type="PANTHER" id="PTHR43206">
    <property type="entry name" value="AMINOTRANSFERASE"/>
    <property type="match status" value="1"/>
</dbReference>
<keyword evidence="6 9" id="KW-0663">Pyridoxal phosphate</keyword>
<evidence type="ECO:0000256" key="7">
    <source>
        <dbReference type="ARBA" id="ARBA00030204"/>
    </source>
</evidence>
<dbReference type="SUPFAM" id="SSF53383">
    <property type="entry name" value="PLP-dependent transferases"/>
    <property type="match status" value="1"/>
</dbReference>
<name>A0AAN7TVI6_9MYCE</name>
<dbReference type="PROSITE" id="PS00600">
    <property type="entry name" value="AA_TRANSFER_CLASS_3"/>
    <property type="match status" value="1"/>
</dbReference>
<evidence type="ECO:0000256" key="1">
    <source>
        <dbReference type="ARBA" id="ARBA00001933"/>
    </source>
</evidence>
<dbReference type="GO" id="GO:0030170">
    <property type="term" value="F:pyridoxal phosphate binding"/>
    <property type="evidence" value="ECO:0007669"/>
    <property type="project" value="InterPro"/>
</dbReference>
<gene>
    <name evidence="10" type="ORF">RB653_007530</name>
</gene>
<dbReference type="InterPro" id="IPR015424">
    <property type="entry name" value="PyrdxlP-dep_Trfase"/>
</dbReference>
<dbReference type="InterPro" id="IPR015421">
    <property type="entry name" value="PyrdxlP-dep_Trfase_major"/>
</dbReference>
<dbReference type="Proteomes" id="UP001344447">
    <property type="component" value="Unassembled WGS sequence"/>
</dbReference>
<dbReference type="FunFam" id="3.40.640.10:FF:000029">
    <property type="entry name" value="4-aminobutyrate aminotransferase, mitochondrial"/>
    <property type="match status" value="1"/>
</dbReference>
<dbReference type="EMBL" id="JAVFKY010000005">
    <property type="protein sequence ID" value="KAK5576388.1"/>
    <property type="molecule type" value="Genomic_DNA"/>
</dbReference>